<dbReference type="SUPFAM" id="SSF140453">
    <property type="entry name" value="EsxAB dimer-like"/>
    <property type="match status" value="1"/>
</dbReference>
<dbReference type="Proteomes" id="UP001156398">
    <property type="component" value="Unassembled WGS sequence"/>
</dbReference>
<dbReference type="RefSeq" id="WP_271314660.1">
    <property type="nucleotide sequence ID" value="NZ_JAAGKO020000005.1"/>
</dbReference>
<comment type="caution">
    <text evidence="2">The sequence shown here is derived from an EMBL/GenBank/DDBJ whole genome shotgun (WGS) entry which is preliminary data.</text>
</comment>
<sequence>MPNMNVTYQDMHDAASQLGKGEDDIKSKLTQLKSLIESLVSGGYVTDKSSVAFNNSYQEFNDGANKTISGLSGMATYLNKAADALAQTDSDLANALKK</sequence>
<evidence type="ECO:0000313" key="2">
    <source>
        <dbReference type="EMBL" id="MDI5972470.1"/>
    </source>
</evidence>
<dbReference type="EMBL" id="JABXJJ020000032">
    <property type="protein sequence ID" value="MDI5972470.1"/>
    <property type="molecule type" value="Genomic_DNA"/>
</dbReference>
<dbReference type="InterPro" id="IPR010310">
    <property type="entry name" value="T7SS_ESAT-6-like"/>
</dbReference>
<keyword evidence="3" id="KW-1185">Reference proteome</keyword>
<dbReference type="InterPro" id="IPR036689">
    <property type="entry name" value="ESAT-6-like_sf"/>
</dbReference>
<dbReference type="Pfam" id="PF06013">
    <property type="entry name" value="WXG100"/>
    <property type="match status" value="1"/>
</dbReference>
<evidence type="ECO:0000313" key="3">
    <source>
        <dbReference type="Proteomes" id="UP001156398"/>
    </source>
</evidence>
<dbReference type="EMBL" id="JAAGKO020000005">
    <property type="protein sequence ID" value="MDI5962204.1"/>
    <property type="molecule type" value="Genomic_DNA"/>
</dbReference>
<protein>
    <submittedName>
        <fullName evidence="2">WXG100 family type VII secretion target</fullName>
    </submittedName>
</protein>
<evidence type="ECO:0000313" key="1">
    <source>
        <dbReference type="EMBL" id="MDI5962204.1"/>
    </source>
</evidence>
<proteinExistence type="predicted"/>
<reference evidence="2 3" key="1">
    <citation type="submission" date="2023-05" db="EMBL/GenBank/DDBJ databases">
        <title>Streptantibioticus silvisoli sp. nov., acidotolerant actinomycetes 1 from pine litter.</title>
        <authorList>
            <person name="Swiecimska M."/>
            <person name="Golinska P."/>
            <person name="Sangal V."/>
            <person name="Wachnowicz B."/>
            <person name="Goodfellow M."/>
        </authorList>
    </citation>
    <scope>NUCLEOTIDE SEQUENCE</scope>
    <source>
        <strain evidence="2">SL13</strain>
        <strain evidence="1 3">SL54</strain>
    </source>
</reference>
<dbReference type="AlphaFoldDB" id="A0AA90HBB0"/>
<name>A0AA90HBB0_9ACTN</name>
<gene>
    <name evidence="1" type="ORF">POF43_005640</name>
    <name evidence="2" type="ORF">POF50_024540</name>
</gene>
<accession>A0AA90HBB0</accession>
<dbReference type="Gene3D" id="1.10.287.1060">
    <property type="entry name" value="ESAT-6-like"/>
    <property type="match status" value="1"/>
</dbReference>
<organism evidence="2">
    <name type="scientific">Streptantibioticus silvisoli</name>
    <dbReference type="NCBI Taxonomy" id="2705255"/>
    <lineage>
        <taxon>Bacteria</taxon>
        <taxon>Bacillati</taxon>
        <taxon>Actinomycetota</taxon>
        <taxon>Actinomycetes</taxon>
        <taxon>Kitasatosporales</taxon>
        <taxon>Streptomycetaceae</taxon>
        <taxon>Streptantibioticus</taxon>
    </lineage>
</organism>